<accession>A0ABX1XU99</accession>
<dbReference type="SUPFAM" id="SSF54001">
    <property type="entry name" value="Cysteine proteinases"/>
    <property type="match status" value="1"/>
</dbReference>
<dbReference type="Proteomes" id="UP000616779">
    <property type="component" value="Unassembled WGS sequence"/>
</dbReference>
<keyword evidence="3" id="KW-0378">Hydrolase</keyword>
<sequence>MHMHISPPLLSWELMKSGVATEAYMLVICDMTWPKSHVFQHFHIVCSVSAGFVYFMFNKHGIPAVRTTSKNLFDSGISVNQPNLQPGDLVFFAIATPGVVDHVGFYLGNGQFLSATRSAGIYPQSMMNSYWGPKYLGAKRVY</sequence>
<feature type="domain" description="NlpC/P60" evidence="5">
    <location>
        <begin position="13"/>
        <end position="142"/>
    </location>
</feature>
<keyword evidence="2" id="KW-0645">Protease</keyword>
<protein>
    <recommendedName>
        <fullName evidence="5">NlpC/P60 domain-containing protein</fullName>
    </recommendedName>
</protein>
<gene>
    <name evidence="6" type="ORF">GC098_09375</name>
</gene>
<evidence type="ECO:0000256" key="1">
    <source>
        <dbReference type="ARBA" id="ARBA00007074"/>
    </source>
</evidence>
<reference evidence="6 7" key="1">
    <citation type="submission" date="2019-10" db="EMBL/GenBank/DDBJ databases">
        <title>Description of Paenibacillus terrestris sp. nov.</title>
        <authorList>
            <person name="Carlier A."/>
            <person name="Qi S."/>
        </authorList>
    </citation>
    <scope>NUCLEOTIDE SEQUENCE [LARGE SCALE GENOMIC DNA]</scope>
    <source>
        <strain evidence="6 7">LMG 31458</strain>
    </source>
</reference>
<dbReference type="InterPro" id="IPR051202">
    <property type="entry name" value="Peptidase_C40"/>
</dbReference>
<proteinExistence type="inferred from homology"/>
<evidence type="ECO:0000313" key="6">
    <source>
        <dbReference type="EMBL" id="NOU71631.1"/>
    </source>
</evidence>
<keyword evidence="7" id="KW-1185">Reference proteome</keyword>
<evidence type="ECO:0000259" key="5">
    <source>
        <dbReference type="PROSITE" id="PS51935"/>
    </source>
</evidence>
<evidence type="ECO:0000256" key="4">
    <source>
        <dbReference type="ARBA" id="ARBA00022807"/>
    </source>
</evidence>
<keyword evidence="4" id="KW-0788">Thiol protease</keyword>
<dbReference type="PROSITE" id="PS51935">
    <property type="entry name" value="NLPC_P60"/>
    <property type="match status" value="1"/>
</dbReference>
<evidence type="ECO:0000256" key="3">
    <source>
        <dbReference type="ARBA" id="ARBA00022801"/>
    </source>
</evidence>
<dbReference type="Pfam" id="PF00877">
    <property type="entry name" value="NLPC_P60"/>
    <property type="match status" value="1"/>
</dbReference>
<dbReference type="EMBL" id="WHOA01000072">
    <property type="protein sequence ID" value="NOU71631.1"/>
    <property type="molecule type" value="Genomic_DNA"/>
</dbReference>
<dbReference type="PANTHER" id="PTHR47053:SF1">
    <property type="entry name" value="MUREIN DD-ENDOPEPTIDASE MEPH-RELATED"/>
    <property type="match status" value="1"/>
</dbReference>
<comment type="caution">
    <text evidence="6">The sequence shown here is derived from an EMBL/GenBank/DDBJ whole genome shotgun (WGS) entry which is preliminary data.</text>
</comment>
<dbReference type="InterPro" id="IPR000064">
    <property type="entry name" value="NLP_P60_dom"/>
</dbReference>
<dbReference type="PANTHER" id="PTHR47053">
    <property type="entry name" value="MUREIN DD-ENDOPEPTIDASE MEPH-RELATED"/>
    <property type="match status" value="1"/>
</dbReference>
<evidence type="ECO:0000313" key="7">
    <source>
        <dbReference type="Proteomes" id="UP000616779"/>
    </source>
</evidence>
<organism evidence="6 7">
    <name type="scientific">Paenibacillus phytorum</name>
    <dbReference type="NCBI Taxonomy" id="2654977"/>
    <lineage>
        <taxon>Bacteria</taxon>
        <taxon>Bacillati</taxon>
        <taxon>Bacillota</taxon>
        <taxon>Bacilli</taxon>
        <taxon>Bacillales</taxon>
        <taxon>Paenibacillaceae</taxon>
        <taxon>Paenibacillus</taxon>
    </lineage>
</organism>
<comment type="similarity">
    <text evidence="1">Belongs to the peptidase C40 family.</text>
</comment>
<evidence type="ECO:0000256" key="2">
    <source>
        <dbReference type="ARBA" id="ARBA00022670"/>
    </source>
</evidence>
<dbReference type="Gene3D" id="3.90.1720.10">
    <property type="entry name" value="endopeptidase domain like (from Nostoc punctiforme)"/>
    <property type="match status" value="1"/>
</dbReference>
<name>A0ABX1XU99_9BACL</name>
<dbReference type="InterPro" id="IPR038765">
    <property type="entry name" value="Papain-like_cys_pep_sf"/>
</dbReference>